<reference evidence="1 2" key="1">
    <citation type="submission" date="2019-06" db="EMBL/GenBank/DDBJ databases">
        <title>Complete genome of Microbacterium foliorum M2.</title>
        <authorList>
            <person name="Cao G."/>
        </authorList>
    </citation>
    <scope>NUCLEOTIDE SEQUENCE [LARGE SCALE GENOMIC DNA]</scope>
    <source>
        <strain evidence="1 2">M2</strain>
    </source>
</reference>
<dbReference type="SUPFAM" id="SSF55729">
    <property type="entry name" value="Acyl-CoA N-acyltransferases (Nat)"/>
    <property type="match status" value="1"/>
</dbReference>
<dbReference type="EMBL" id="CP041040">
    <property type="protein sequence ID" value="QDE33974.1"/>
    <property type="molecule type" value="Genomic_DNA"/>
</dbReference>
<name>A0A4Y5YMQ8_9MICO</name>
<dbReference type="RefSeq" id="WP_140036257.1">
    <property type="nucleotide sequence ID" value="NZ_CP041040.1"/>
</dbReference>
<organism evidence="1 2">
    <name type="scientific">Microbacterium foliorum</name>
    <dbReference type="NCBI Taxonomy" id="104336"/>
    <lineage>
        <taxon>Bacteria</taxon>
        <taxon>Bacillati</taxon>
        <taxon>Actinomycetota</taxon>
        <taxon>Actinomycetes</taxon>
        <taxon>Micrococcales</taxon>
        <taxon>Microbacteriaceae</taxon>
        <taxon>Microbacterium</taxon>
    </lineage>
</organism>
<evidence type="ECO:0000313" key="2">
    <source>
        <dbReference type="Proteomes" id="UP000316125"/>
    </source>
</evidence>
<dbReference type="InterPro" id="IPR016181">
    <property type="entry name" value="Acyl_CoA_acyltransferase"/>
</dbReference>
<dbReference type="Proteomes" id="UP000316125">
    <property type="component" value="Chromosome"/>
</dbReference>
<dbReference type="OrthoDB" id="4375873at2"/>
<evidence type="ECO:0008006" key="3">
    <source>
        <dbReference type="Google" id="ProtNLM"/>
    </source>
</evidence>
<evidence type="ECO:0000313" key="1">
    <source>
        <dbReference type="EMBL" id="QDE33974.1"/>
    </source>
</evidence>
<gene>
    <name evidence="1" type="ORF">FIV50_03735</name>
</gene>
<proteinExistence type="predicted"/>
<dbReference type="Gene3D" id="3.40.630.30">
    <property type="match status" value="1"/>
</dbReference>
<protein>
    <recommendedName>
        <fullName evidence="3">N-acetyltransferase domain-containing protein</fullName>
    </recommendedName>
</protein>
<dbReference type="AlphaFoldDB" id="A0A4Y5YMQ8"/>
<accession>A0A4Y5YMQ8</accession>
<sequence length="258" mass="28429">MTHTIDEILRASAAWVWFPRDSDQQKNHLQLVRYPARFGGGVRGSQVDSDADPVTVLDHAIEHTRAWRETELRFWTNASDRPDLEEELRRRGAEHVDTVAVFARPIEGSIVDVPLGISAEVVRTLDQVREVDQINVPVWQQQPLDEEGLRVEFDEITSNLDAGKIFRVLARFDADGEAVSTGGCTIADGFARLWGAATLEHARGRGAYRAVLAERLRVSAALGATTALVKGRTATSAPILAGAGFTHHGDERGYRLTV</sequence>